<sequence>MHSSDNDRRQFLVTASALATLALLPAAMNGATAASNPAPSWNRYRRAVVIDGLGSPGSIDGLDGHALSGADLLDIKTSGLTAVNVTVSGVGSYANDFENTLKNIAYWDAQIAAHPNALMKIRSATDLTEAKRSARLGLIYGFQDATPFGENLDRFEMFYNLGVRVILYTYNRRNLIGDGCLESGDAGLSQLGRELVERMNEGGMLIDLAHSGRRTTLESIELSKKPVAITHAGCSAVVDLPRNKTDEALRKLADKGGVIGIYLMPYLRNIGQPMAEDVILHIEHALKICGEDHVGIGTDGSIGAVNATQKYKDDLRAEIADRKRRGISAPGERDDAFTFVPDLNTPQRFDTLATLLAKRGHKDARIEKILGGNFARLFGETWLA</sequence>
<dbReference type="SUPFAM" id="SSF51556">
    <property type="entry name" value="Metallo-dependent hydrolases"/>
    <property type="match status" value="1"/>
</dbReference>
<gene>
    <name evidence="2" type="ORF">ELE36_06570</name>
</gene>
<dbReference type="Gene3D" id="3.20.20.140">
    <property type="entry name" value="Metal-dependent hydrolases"/>
    <property type="match status" value="1"/>
</dbReference>
<dbReference type="Pfam" id="PF01244">
    <property type="entry name" value="Peptidase_M19"/>
    <property type="match status" value="1"/>
</dbReference>
<dbReference type="Proteomes" id="UP000291562">
    <property type="component" value="Chromosome"/>
</dbReference>
<feature type="signal peptide" evidence="1">
    <location>
        <begin position="1"/>
        <end position="33"/>
    </location>
</feature>
<organism evidence="2 3">
    <name type="scientific">Pseudolysobacter antarcticus</name>
    <dbReference type="NCBI Taxonomy" id="2511995"/>
    <lineage>
        <taxon>Bacteria</taxon>
        <taxon>Pseudomonadati</taxon>
        <taxon>Pseudomonadota</taxon>
        <taxon>Gammaproteobacteria</taxon>
        <taxon>Lysobacterales</taxon>
        <taxon>Rhodanobacteraceae</taxon>
        <taxon>Pseudolysobacter</taxon>
    </lineage>
</organism>
<evidence type="ECO:0000256" key="1">
    <source>
        <dbReference type="SAM" id="SignalP"/>
    </source>
</evidence>
<dbReference type="PANTHER" id="PTHR10443:SF12">
    <property type="entry name" value="DIPEPTIDASE"/>
    <property type="match status" value="1"/>
</dbReference>
<dbReference type="PANTHER" id="PTHR10443">
    <property type="entry name" value="MICROSOMAL DIPEPTIDASE"/>
    <property type="match status" value="1"/>
</dbReference>
<reference evidence="2 3" key="1">
    <citation type="submission" date="2019-01" db="EMBL/GenBank/DDBJ databases">
        <title>Pseudolysobacter antarctica gen. nov., sp. nov., isolated from Fildes Peninsula, Antarctica.</title>
        <authorList>
            <person name="Wei Z."/>
            <person name="Peng F."/>
        </authorList>
    </citation>
    <scope>NUCLEOTIDE SEQUENCE [LARGE SCALE GENOMIC DNA]</scope>
    <source>
        <strain evidence="2 3">AQ6-296</strain>
    </source>
</reference>
<dbReference type="GO" id="GO:0070573">
    <property type="term" value="F:metallodipeptidase activity"/>
    <property type="evidence" value="ECO:0007669"/>
    <property type="project" value="InterPro"/>
</dbReference>
<dbReference type="EMBL" id="CP035704">
    <property type="protein sequence ID" value="QBB70053.1"/>
    <property type="molecule type" value="Genomic_DNA"/>
</dbReference>
<keyword evidence="1" id="KW-0732">Signal</keyword>
<dbReference type="PROSITE" id="PS51318">
    <property type="entry name" value="TAT"/>
    <property type="match status" value="1"/>
</dbReference>
<evidence type="ECO:0000313" key="2">
    <source>
        <dbReference type="EMBL" id="QBB70053.1"/>
    </source>
</evidence>
<dbReference type="RefSeq" id="WP_129832312.1">
    <property type="nucleotide sequence ID" value="NZ_CP035704.1"/>
</dbReference>
<dbReference type="KEGG" id="xbc:ELE36_06570"/>
<accession>A0A411HHS9</accession>
<dbReference type="PROSITE" id="PS51365">
    <property type="entry name" value="RENAL_DIPEPTIDASE_2"/>
    <property type="match status" value="1"/>
</dbReference>
<dbReference type="InterPro" id="IPR032466">
    <property type="entry name" value="Metal_Hydrolase"/>
</dbReference>
<dbReference type="AlphaFoldDB" id="A0A411HHS9"/>
<feature type="chain" id="PRO_5019039573" evidence="1">
    <location>
        <begin position="34"/>
        <end position="384"/>
    </location>
</feature>
<evidence type="ECO:0000313" key="3">
    <source>
        <dbReference type="Proteomes" id="UP000291562"/>
    </source>
</evidence>
<proteinExistence type="predicted"/>
<protein>
    <submittedName>
        <fullName evidence="2">Peptidase M19</fullName>
    </submittedName>
</protein>
<dbReference type="InterPro" id="IPR008257">
    <property type="entry name" value="Pept_M19"/>
</dbReference>
<keyword evidence="3" id="KW-1185">Reference proteome</keyword>
<dbReference type="InterPro" id="IPR006311">
    <property type="entry name" value="TAT_signal"/>
</dbReference>
<dbReference type="OrthoDB" id="9804920at2"/>
<name>A0A411HHS9_9GAMM</name>
<dbReference type="GO" id="GO:0006508">
    <property type="term" value="P:proteolysis"/>
    <property type="evidence" value="ECO:0007669"/>
    <property type="project" value="InterPro"/>
</dbReference>